<accession>A0A839UNX0</accession>
<proteinExistence type="inferred from homology"/>
<evidence type="ECO:0000256" key="3">
    <source>
        <dbReference type="ARBA" id="ARBA00022490"/>
    </source>
</evidence>
<dbReference type="Gene3D" id="1.20.120.340">
    <property type="entry name" value="Flagellar protein FliS"/>
    <property type="match status" value="1"/>
</dbReference>
<dbReference type="GO" id="GO:0044780">
    <property type="term" value="P:bacterial-type flagellum assembly"/>
    <property type="evidence" value="ECO:0007669"/>
    <property type="project" value="InterPro"/>
</dbReference>
<evidence type="ECO:0000256" key="5">
    <source>
        <dbReference type="ARBA" id="ARBA00023186"/>
    </source>
</evidence>
<dbReference type="PANTHER" id="PTHR34773">
    <property type="entry name" value="FLAGELLAR SECRETION CHAPERONE FLIS"/>
    <property type="match status" value="1"/>
</dbReference>
<comment type="caution">
    <text evidence="7">The sequence shown here is derived from an EMBL/GenBank/DDBJ whole genome shotgun (WGS) entry which is preliminary data.</text>
</comment>
<keyword evidence="3 6" id="KW-0963">Cytoplasm</keyword>
<gene>
    <name evidence="7" type="ORF">FHS30_001615</name>
</gene>
<dbReference type="PANTHER" id="PTHR34773:SF1">
    <property type="entry name" value="FLAGELLAR SECRETION CHAPERONE FLIS"/>
    <property type="match status" value="1"/>
</dbReference>
<dbReference type="EMBL" id="JACHXZ010000002">
    <property type="protein sequence ID" value="MBB3168431.1"/>
    <property type="molecule type" value="Genomic_DNA"/>
</dbReference>
<name>A0A839UNX0_9GAMM</name>
<keyword evidence="7" id="KW-0969">Cilium</keyword>
<comment type="subcellular location">
    <subcellularLocation>
        <location evidence="1 6">Cytoplasm</location>
        <location evidence="1 6">Cytosol</location>
    </subcellularLocation>
</comment>
<evidence type="ECO:0000313" key="7">
    <source>
        <dbReference type="EMBL" id="MBB3168431.1"/>
    </source>
</evidence>
<dbReference type="InterPro" id="IPR036584">
    <property type="entry name" value="FliS_sf"/>
</dbReference>
<dbReference type="Pfam" id="PF02561">
    <property type="entry name" value="FliS"/>
    <property type="match status" value="1"/>
</dbReference>
<evidence type="ECO:0000256" key="6">
    <source>
        <dbReference type="PIRNR" id="PIRNR039090"/>
    </source>
</evidence>
<dbReference type="InterPro" id="IPR003713">
    <property type="entry name" value="FliS"/>
</dbReference>
<evidence type="ECO:0000256" key="2">
    <source>
        <dbReference type="ARBA" id="ARBA00008787"/>
    </source>
</evidence>
<dbReference type="GO" id="GO:0071973">
    <property type="term" value="P:bacterial-type flagellum-dependent cell motility"/>
    <property type="evidence" value="ECO:0007669"/>
    <property type="project" value="TreeGrafter"/>
</dbReference>
<keyword evidence="7" id="KW-0966">Cell projection</keyword>
<keyword evidence="4 6" id="KW-1005">Bacterial flagellum biogenesis</keyword>
<protein>
    <recommendedName>
        <fullName evidence="6">Flagellar secretion chaperone FliS</fullName>
    </recommendedName>
</protein>
<evidence type="ECO:0000313" key="8">
    <source>
        <dbReference type="Proteomes" id="UP000559987"/>
    </source>
</evidence>
<reference evidence="7 8" key="1">
    <citation type="submission" date="2020-08" db="EMBL/GenBank/DDBJ databases">
        <title>Genomic Encyclopedia of Type Strains, Phase III (KMG-III): the genomes of soil and plant-associated and newly described type strains.</title>
        <authorList>
            <person name="Whitman W."/>
        </authorList>
    </citation>
    <scope>NUCLEOTIDE SEQUENCE [LARGE SCALE GENOMIC DNA]</scope>
    <source>
        <strain evidence="7 8">CECT 8571</strain>
    </source>
</reference>
<evidence type="ECO:0000256" key="1">
    <source>
        <dbReference type="ARBA" id="ARBA00004514"/>
    </source>
</evidence>
<dbReference type="SUPFAM" id="SSF101116">
    <property type="entry name" value="Flagellar export chaperone FliS"/>
    <property type="match status" value="1"/>
</dbReference>
<keyword evidence="7" id="KW-0282">Flagellum</keyword>
<keyword evidence="8" id="KW-1185">Reference proteome</keyword>
<organism evidence="7 8">
    <name type="scientific">Simiduia aestuariiviva</name>
    <dbReference type="NCBI Taxonomy" id="1510459"/>
    <lineage>
        <taxon>Bacteria</taxon>
        <taxon>Pseudomonadati</taxon>
        <taxon>Pseudomonadota</taxon>
        <taxon>Gammaproteobacteria</taxon>
        <taxon>Cellvibrionales</taxon>
        <taxon>Cellvibrionaceae</taxon>
        <taxon>Simiduia</taxon>
    </lineage>
</organism>
<sequence length="131" mass="14586">MQTQKGGELYKQLQLESVVADASPHKLISLLFNHTRAQLKAALVAHQADREAIRRDAISKAVDCLSGLADSLNFDVSSELPYNLHNLYLYMQRTLIGCQRDFSEGKVNEVLSLLETLADAWAQIEQAGNRS</sequence>
<dbReference type="GO" id="GO:0005829">
    <property type="term" value="C:cytosol"/>
    <property type="evidence" value="ECO:0007669"/>
    <property type="project" value="UniProtKB-SubCell"/>
</dbReference>
<dbReference type="PIRSF" id="PIRSF039090">
    <property type="entry name" value="Flis"/>
    <property type="match status" value="1"/>
</dbReference>
<keyword evidence="5" id="KW-0143">Chaperone</keyword>
<dbReference type="AlphaFoldDB" id="A0A839UNX0"/>
<dbReference type="Proteomes" id="UP000559987">
    <property type="component" value="Unassembled WGS sequence"/>
</dbReference>
<evidence type="ECO:0000256" key="4">
    <source>
        <dbReference type="ARBA" id="ARBA00022795"/>
    </source>
</evidence>
<comment type="similarity">
    <text evidence="2 6">Belongs to the FliS family.</text>
</comment>
<dbReference type="RefSeq" id="WP_183909911.1">
    <property type="nucleotide sequence ID" value="NZ_JACHXZ010000002.1"/>
</dbReference>
<dbReference type="NCBIfam" id="TIGR00208">
    <property type="entry name" value="fliS"/>
    <property type="match status" value="1"/>
</dbReference>
<dbReference type="CDD" id="cd16098">
    <property type="entry name" value="FliS"/>
    <property type="match status" value="1"/>
</dbReference>